<dbReference type="AlphaFoldDB" id="A0A8J4F021"/>
<evidence type="ECO:0000313" key="1">
    <source>
        <dbReference type="EMBL" id="GIL54270.1"/>
    </source>
</evidence>
<feature type="non-terminal residue" evidence="1">
    <location>
        <position position="1"/>
    </location>
</feature>
<dbReference type="Proteomes" id="UP000747399">
    <property type="component" value="Unassembled WGS sequence"/>
</dbReference>
<proteinExistence type="predicted"/>
<keyword evidence="2" id="KW-1185">Reference proteome</keyword>
<name>A0A8J4F021_9CHLO</name>
<accession>A0A8J4F021</accession>
<evidence type="ECO:0000313" key="2">
    <source>
        <dbReference type="Proteomes" id="UP000747399"/>
    </source>
</evidence>
<sequence length="125" mass="12519">TWGDKSAIMRGVCGSKLGLVSSPIIAKGLSHACGATDGNAAPQVAVTPPLAPCRLLAISMYSASGFCKNDSALGTAAPAAVATEATRAPSWLVAPASCLAPRFHWGPAIMPFPAGPLGRCPCPCS</sequence>
<dbReference type="EMBL" id="BNCO01000017">
    <property type="protein sequence ID" value="GIL54270.1"/>
    <property type="molecule type" value="Genomic_DNA"/>
</dbReference>
<organism evidence="1 2">
    <name type="scientific">Volvox africanus</name>
    <dbReference type="NCBI Taxonomy" id="51714"/>
    <lineage>
        <taxon>Eukaryota</taxon>
        <taxon>Viridiplantae</taxon>
        <taxon>Chlorophyta</taxon>
        <taxon>core chlorophytes</taxon>
        <taxon>Chlorophyceae</taxon>
        <taxon>CS clade</taxon>
        <taxon>Chlamydomonadales</taxon>
        <taxon>Volvocaceae</taxon>
        <taxon>Volvox</taxon>
    </lineage>
</organism>
<protein>
    <submittedName>
        <fullName evidence="1">Uncharacterized protein</fullName>
    </submittedName>
</protein>
<reference evidence="1" key="1">
    <citation type="journal article" date="2021" name="Proc. Natl. Acad. Sci. U.S.A.">
        <title>Three genomes in the algal genus Volvox reveal the fate of a haploid sex-determining region after a transition to homothallism.</title>
        <authorList>
            <person name="Yamamoto K."/>
            <person name="Hamaji T."/>
            <person name="Kawai-Toyooka H."/>
            <person name="Matsuzaki R."/>
            <person name="Takahashi F."/>
            <person name="Nishimura Y."/>
            <person name="Kawachi M."/>
            <person name="Noguchi H."/>
            <person name="Minakuchi Y."/>
            <person name="Umen J.G."/>
            <person name="Toyoda A."/>
            <person name="Nozaki H."/>
        </authorList>
    </citation>
    <scope>NUCLEOTIDE SEQUENCE</scope>
    <source>
        <strain evidence="1">NIES-3780</strain>
    </source>
</reference>
<gene>
    <name evidence="1" type="ORF">Vafri_9841</name>
</gene>
<comment type="caution">
    <text evidence="1">The sequence shown here is derived from an EMBL/GenBank/DDBJ whole genome shotgun (WGS) entry which is preliminary data.</text>
</comment>